<dbReference type="AlphaFoldDB" id="A0A0J9S534"/>
<dbReference type="EMBL" id="KQ234497">
    <property type="protein sequence ID" value="KMZ77142.1"/>
    <property type="molecule type" value="Genomic_DNA"/>
</dbReference>
<reference evidence="1 2" key="1">
    <citation type="submission" date="2011-08" db="EMBL/GenBank/DDBJ databases">
        <title>The Genome Sequence of Plasmodium vivax India VII.</title>
        <authorList>
            <consortium name="The Broad Institute Genome Sequencing Platform"/>
            <consortium name="The Broad Institute Genome Sequencing Center for Infectious Disease"/>
            <person name="Neafsey D."/>
            <person name="Carlton J."/>
            <person name="Barnwell J."/>
            <person name="Collins W."/>
            <person name="Escalante A."/>
            <person name="Mullikin J."/>
            <person name="Saul A."/>
            <person name="Guigo R."/>
            <person name="Camara F."/>
            <person name="Young S.K."/>
            <person name="Zeng Q."/>
            <person name="Gargeya S."/>
            <person name="Fitzgerald M."/>
            <person name="Haas B."/>
            <person name="Abouelleil A."/>
            <person name="Alvarado L."/>
            <person name="Arachchi H.M."/>
            <person name="Berlin A."/>
            <person name="Brown A."/>
            <person name="Chapman S.B."/>
            <person name="Chen Z."/>
            <person name="Dunbar C."/>
            <person name="Freedman E."/>
            <person name="Gearin G."/>
            <person name="Gellesch M."/>
            <person name="Goldberg J."/>
            <person name="Griggs A."/>
            <person name="Gujja S."/>
            <person name="Heiman D."/>
            <person name="Howarth C."/>
            <person name="Larson L."/>
            <person name="Lui A."/>
            <person name="MacDonald P.J.P."/>
            <person name="Montmayeur A."/>
            <person name="Murphy C."/>
            <person name="Neiman D."/>
            <person name="Pearson M."/>
            <person name="Priest M."/>
            <person name="Roberts A."/>
            <person name="Saif S."/>
            <person name="Shea T."/>
            <person name="Shenoy N."/>
            <person name="Sisk P."/>
            <person name="Stolte C."/>
            <person name="Sykes S."/>
            <person name="Wortman J."/>
            <person name="Nusbaum C."/>
            <person name="Birren B."/>
        </authorList>
    </citation>
    <scope>NUCLEOTIDE SEQUENCE [LARGE SCALE GENOMIC DNA]</scope>
    <source>
        <strain evidence="1 2">India VII</strain>
    </source>
</reference>
<gene>
    <name evidence="1" type="ORF">PVIIG_06179</name>
</gene>
<evidence type="ECO:0000313" key="1">
    <source>
        <dbReference type="EMBL" id="KMZ77142.1"/>
    </source>
</evidence>
<dbReference type="Proteomes" id="UP000053562">
    <property type="component" value="Unassembled WGS sequence"/>
</dbReference>
<sequence length="254" mass="30977">MNDLKHNLKKDDYIIKHLFRLLSSSPPFQSDIKTNYCKYINMWLNEKHIEKHHHINGPDFNVFKTFLIKLNDVKFGNKHNSCENYIHHLDSDRFNKIRLLHGLYEAYNKINKFYKNNLKDECGDIVALDKNYRDSIYDYYVNDKILFDKLEHIKELILGIKKKFVSPCTYSLFFKEAQNNYNYPKVRHYREHHWKKKYPQPQMIQKIYQHQQCRDLENVHKCSNLLIGQDHQENHYFCKDIHQKDNIDIKQKKI</sequence>
<accession>A0A0J9S534</accession>
<proteinExistence type="predicted"/>
<organism evidence="1 2">
    <name type="scientific">Plasmodium vivax India VII</name>
    <dbReference type="NCBI Taxonomy" id="1077284"/>
    <lineage>
        <taxon>Eukaryota</taxon>
        <taxon>Sar</taxon>
        <taxon>Alveolata</taxon>
        <taxon>Apicomplexa</taxon>
        <taxon>Aconoidasida</taxon>
        <taxon>Haemosporida</taxon>
        <taxon>Plasmodiidae</taxon>
        <taxon>Plasmodium</taxon>
        <taxon>Plasmodium (Plasmodium)</taxon>
    </lineage>
</organism>
<protein>
    <submittedName>
        <fullName evidence="1">Uncharacterized protein</fullName>
    </submittedName>
</protein>
<evidence type="ECO:0000313" key="2">
    <source>
        <dbReference type="Proteomes" id="UP000053562"/>
    </source>
</evidence>
<name>A0A0J9S534_PLAVI</name>